<dbReference type="InterPro" id="IPR018113">
    <property type="entry name" value="PTrfase_EIIB_Cys"/>
</dbReference>
<dbReference type="Gene3D" id="3.30.1360.60">
    <property type="entry name" value="Glucose permease domain IIB"/>
    <property type="match status" value="1"/>
</dbReference>
<dbReference type="EMBL" id="WKLC01000888">
    <property type="protein sequence ID" value="MSE16865.1"/>
    <property type="molecule type" value="Genomic_DNA"/>
</dbReference>
<dbReference type="InterPro" id="IPR036878">
    <property type="entry name" value="Glu_permease_IIB"/>
</dbReference>
<dbReference type="GO" id="GO:0090563">
    <property type="term" value="F:protein-phosphocysteine-sugar phosphotransferase activity"/>
    <property type="evidence" value="ECO:0007669"/>
    <property type="project" value="TreeGrafter"/>
</dbReference>
<proteinExistence type="predicted"/>
<evidence type="ECO:0000256" key="2">
    <source>
        <dbReference type="ARBA" id="ARBA00022597"/>
    </source>
</evidence>
<keyword evidence="1" id="KW-0813">Transport</keyword>
<evidence type="ECO:0000313" key="8">
    <source>
        <dbReference type="EMBL" id="MSE16865.1"/>
    </source>
</evidence>
<dbReference type="GO" id="GO:0008982">
    <property type="term" value="F:protein-N(PI)-phosphohistidine-sugar phosphotransferase activity"/>
    <property type="evidence" value="ECO:0007669"/>
    <property type="project" value="InterPro"/>
</dbReference>
<reference evidence="8 9" key="1">
    <citation type="submission" date="2019-11" db="EMBL/GenBank/DDBJ databases">
        <title>Draft Genome Sequence of Plant Growth-Promoting Rhizosphere-Associated Bacteria.</title>
        <authorList>
            <person name="Vasilyev I.Y."/>
            <person name="Radchenko V."/>
            <person name="Ilnitskaya E.V."/>
        </authorList>
    </citation>
    <scope>NUCLEOTIDE SEQUENCE [LARGE SCALE GENOMIC DNA]</scope>
    <source>
        <strain evidence="8 9">VRA_MhP_f</strain>
    </source>
</reference>
<dbReference type="PANTHER" id="PTHR30009:SF24">
    <property type="entry name" value="PTS SYSTEM, IIBC COMPONENT"/>
    <property type="match status" value="1"/>
</dbReference>
<feature type="active site" description="Phosphocysteine intermediate; for EIIB activity" evidence="6">
    <location>
        <position position="40"/>
    </location>
</feature>
<dbReference type="GO" id="GO:0005886">
    <property type="term" value="C:plasma membrane"/>
    <property type="evidence" value="ECO:0007669"/>
    <property type="project" value="TreeGrafter"/>
</dbReference>
<evidence type="ECO:0000313" key="9">
    <source>
        <dbReference type="Proteomes" id="UP000461948"/>
    </source>
</evidence>
<sequence>ETPGRESEDEKPQQVAADERTQVIISGLGGQANIEDVDCCFTRLRVRVKEMNQVVDQTLMSTGANGVNRVSEHDIQVIYGPQVEKIANEVKMALGVA</sequence>
<organism evidence="8 9">
    <name type="scientific">Enterobacter agglomerans</name>
    <name type="common">Erwinia herbicola</name>
    <name type="synonym">Pantoea agglomerans</name>
    <dbReference type="NCBI Taxonomy" id="549"/>
    <lineage>
        <taxon>Bacteria</taxon>
        <taxon>Pseudomonadati</taxon>
        <taxon>Pseudomonadota</taxon>
        <taxon>Gammaproteobacteria</taxon>
        <taxon>Enterobacterales</taxon>
        <taxon>Erwiniaceae</taxon>
        <taxon>Pantoea</taxon>
        <taxon>Pantoea agglomerans group</taxon>
    </lineage>
</organism>
<dbReference type="PROSITE" id="PS51098">
    <property type="entry name" value="PTS_EIIB_TYPE_1"/>
    <property type="match status" value="1"/>
</dbReference>
<evidence type="ECO:0000256" key="6">
    <source>
        <dbReference type="PROSITE-ProRule" id="PRU00421"/>
    </source>
</evidence>
<dbReference type="NCBIfam" id="TIGR00826">
    <property type="entry name" value="EIIB_glc"/>
    <property type="match status" value="1"/>
</dbReference>
<keyword evidence="2" id="KW-0762">Sugar transport</keyword>
<name>A0A7X2MPA9_ENTAG</name>
<dbReference type="GO" id="GO:0016301">
    <property type="term" value="F:kinase activity"/>
    <property type="evidence" value="ECO:0007669"/>
    <property type="project" value="UniProtKB-KW"/>
</dbReference>
<evidence type="ECO:0000256" key="4">
    <source>
        <dbReference type="ARBA" id="ARBA00022683"/>
    </source>
</evidence>
<dbReference type="InterPro" id="IPR050429">
    <property type="entry name" value="PTS_Glucose_EIICBA"/>
</dbReference>
<accession>A0A7X2MPA9</accession>
<dbReference type="Proteomes" id="UP000461948">
    <property type="component" value="Unassembled WGS sequence"/>
</dbReference>
<comment type="caution">
    <text evidence="8">The sequence shown here is derived from an EMBL/GenBank/DDBJ whole genome shotgun (WGS) entry which is preliminary data.</text>
</comment>
<evidence type="ECO:0000259" key="7">
    <source>
        <dbReference type="PROSITE" id="PS51098"/>
    </source>
</evidence>
<dbReference type="GO" id="GO:0009401">
    <property type="term" value="P:phosphoenolpyruvate-dependent sugar phosphotransferase system"/>
    <property type="evidence" value="ECO:0007669"/>
    <property type="project" value="UniProtKB-KW"/>
</dbReference>
<dbReference type="AlphaFoldDB" id="A0A7X2MPA9"/>
<feature type="domain" description="PTS EIIB type-1" evidence="7">
    <location>
        <begin position="18"/>
        <end position="97"/>
    </location>
</feature>
<evidence type="ECO:0000256" key="1">
    <source>
        <dbReference type="ARBA" id="ARBA00022448"/>
    </source>
</evidence>
<dbReference type="InterPro" id="IPR001996">
    <property type="entry name" value="PTS_IIB_1"/>
</dbReference>
<dbReference type="Pfam" id="PF00367">
    <property type="entry name" value="PTS_EIIB"/>
    <property type="match status" value="1"/>
</dbReference>
<keyword evidence="5" id="KW-0418">Kinase</keyword>
<gene>
    <name evidence="8" type="ORF">GKC49_17625</name>
</gene>
<dbReference type="PROSITE" id="PS01035">
    <property type="entry name" value="PTS_EIIB_TYPE_1_CYS"/>
    <property type="match status" value="1"/>
</dbReference>
<evidence type="ECO:0000256" key="3">
    <source>
        <dbReference type="ARBA" id="ARBA00022679"/>
    </source>
</evidence>
<keyword evidence="3" id="KW-0808">Transferase</keyword>
<keyword evidence="4" id="KW-0598">Phosphotransferase system</keyword>
<protein>
    <submittedName>
        <fullName evidence="8">PTS maltose transporter subunit IICB</fullName>
    </submittedName>
</protein>
<dbReference type="PANTHER" id="PTHR30009">
    <property type="entry name" value="CYTOCHROME C-TYPE SYNTHESIS PROTEIN AND PTS TRANSMEMBRANE COMPONENT"/>
    <property type="match status" value="1"/>
</dbReference>
<feature type="non-terminal residue" evidence="8">
    <location>
        <position position="1"/>
    </location>
</feature>
<evidence type="ECO:0000256" key="5">
    <source>
        <dbReference type="ARBA" id="ARBA00022777"/>
    </source>
</evidence>
<dbReference type="SUPFAM" id="SSF55604">
    <property type="entry name" value="Glucose permease domain IIB"/>
    <property type="match status" value="1"/>
</dbReference>